<proteinExistence type="predicted"/>
<organism evidence="2 3">
    <name type="scientific">Paramecium sonneborni</name>
    <dbReference type="NCBI Taxonomy" id="65129"/>
    <lineage>
        <taxon>Eukaryota</taxon>
        <taxon>Sar</taxon>
        <taxon>Alveolata</taxon>
        <taxon>Ciliophora</taxon>
        <taxon>Intramacronucleata</taxon>
        <taxon>Oligohymenophorea</taxon>
        <taxon>Peniculida</taxon>
        <taxon>Parameciidae</taxon>
        <taxon>Paramecium</taxon>
    </lineage>
</organism>
<dbReference type="OrthoDB" id="304618at2759"/>
<name>A0A8S1MB00_9CILI</name>
<feature type="region of interest" description="Disordered" evidence="1">
    <location>
        <begin position="80"/>
        <end position="100"/>
    </location>
</feature>
<gene>
    <name evidence="2" type="ORF">PSON_ATCC_30995.1.T0290193</name>
</gene>
<protein>
    <submittedName>
        <fullName evidence="2">Uncharacterized protein</fullName>
    </submittedName>
</protein>
<evidence type="ECO:0000256" key="1">
    <source>
        <dbReference type="SAM" id="MobiDB-lite"/>
    </source>
</evidence>
<reference evidence="2" key="1">
    <citation type="submission" date="2021-01" db="EMBL/GenBank/DDBJ databases">
        <authorList>
            <consortium name="Genoscope - CEA"/>
            <person name="William W."/>
        </authorList>
    </citation>
    <scope>NUCLEOTIDE SEQUENCE</scope>
</reference>
<sequence length="152" mass="17925">MAIYYLIETNLQMMNQECDTKIKQNTIKSALKKELFSEEQMFRRYDRKGRQIVFGSKYEVTIDEHVQFLQVIAPVCTPRERTKSPLGIQQSVKSPKSKSPLMEKAEFATPISNCHKKLEFTKNEEESLKILEIKYQKQKKLNKQSKQCCIIW</sequence>
<accession>A0A8S1MB00</accession>
<comment type="caution">
    <text evidence="2">The sequence shown here is derived from an EMBL/GenBank/DDBJ whole genome shotgun (WGS) entry which is preliminary data.</text>
</comment>
<evidence type="ECO:0000313" key="3">
    <source>
        <dbReference type="Proteomes" id="UP000692954"/>
    </source>
</evidence>
<evidence type="ECO:0000313" key="2">
    <source>
        <dbReference type="EMBL" id="CAD8072494.1"/>
    </source>
</evidence>
<dbReference type="Proteomes" id="UP000692954">
    <property type="component" value="Unassembled WGS sequence"/>
</dbReference>
<dbReference type="EMBL" id="CAJJDN010000029">
    <property type="protein sequence ID" value="CAD8072494.1"/>
    <property type="molecule type" value="Genomic_DNA"/>
</dbReference>
<keyword evidence="3" id="KW-1185">Reference proteome</keyword>
<dbReference type="AlphaFoldDB" id="A0A8S1MB00"/>